<feature type="compositionally biased region" description="Basic and acidic residues" evidence="1">
    <location>
        <begin position="109"/>
        <end position="127"/>
    </location>
</feature>
<dbReference type="Proteomes" id="UP000447434">
    <property type="component" value="Chromosome 13"/>
</dbReference>
<accession>A0A6A4PGY4</accession>
<evidence type="ECO:0000256" key="2">
    <source>
        <dbReference type="SAM" id="SignalP"/>
    </source>
</evidence>
<evidence type="ECO:0000313" key="4">
    <source>
        <dbReference type="Proteomes" id="UP000447434"/>
    </source>
</evidence>
<feature type="compositionally biased region" description="Polar residues" evidence="1">
    <location>
        <begin position="169"/>
        <end position="191"/>
    </location>
</feature>
<feature type="compositionally biased region" description="Basic and acidic residues" evidence="1">
    <location>
        <begin position="143"/>
        <end position="155"/>
    </location>
</feature>
<dbReference type="InterPro" id="IPR012438">
    <property type="entry name" value="DUF1639"/>
</dbReference>
<evidence type="ECO:0000256" key="1">
    <source>
        <dbReference type="SAM" id="MobiDB-lite"/>
    </source>
</evidence>
<feature type="signal peptide" evidence="2">
    <location>
        <begin position="1"/>
        <end position="26"/>
    </location>
</feature>
<protein>
    <submittedName>
        <fullName evidence="3">Uncharacterized protein</fullName>
    </submittedName>
</protein>
<keyword evidence="4" id="KW-1185">Reference proteome</keyword>
<keyword evidence="2" id="KW-0732">Signal</keyword>
<dbReference type="PANTHER" id="PTHR33130:SF43">
    <property type="entry name" value="OS01G0688600 PROTEIN"/>
    <property type="match status" value="1"/>
</dbReference>
<dbReference type="EMBL" id="WOCE01000013">
    <property type="protein sequence ID" value="KAE9600769.1"/>
    <property type="molecule type" value="Genomic_DNA"/>
</dbReference>
<sequence length="283" mass="31495">MVPLIHHNLLLSDLHLTLLAIMSLNSVPDTQPPSPQPQKNQPSLSDYGLIVGQGGSRFVDSGPNSVTSFNSLSLGGMTTQTNYYPRFRKSKVSFLLPVEVNKGSNSSDKVVESKDNNGEAGDKKEELLGDEEEERNLLMLKNLDNKKEEEGEGKKTFNLRPRKEKKVMNSRTQNVGKGSRNATTTRVTRQTSKLPEIPTRLRTQTRSRTAINATGSVATVFSLTLTKKEIESDFLKMTGELPPKKPLRRPKIVQNQIDAIFPGLCLDNITPETYKLPDPPLKR</sequence>
<feature type="region of interest" description="Disordered" evidence="1">
    <location>
        <begin position="103"/>
        <end position="191"/>
    </location>
</feature>
<dbReference type="PANTHER" id="PTHR33130">
    <property type="entry name" value="PUTATIVE (DUF1639)-RELATED"/>
    <property type="match status" value="1"/>
</dbReference>
<feature type="chain" id="PRO_5025522027" evidence="2">
    <location>
        <begin position="27"/>
        <end position="283"/>
    </location>
</feature>
<organism evidence="3 4">
    <name type="scientific">Lupinus albus</name>
    <name type="common">White lupine</name>
    <name type="synonym">Lupinus termis</name>
    <dbReference type="NCBI Taxonomy" id="3870"/>
    <lineage>
        <taxon>Eukaryota</taxon>
        <taxon>Viridiplantae</taxon>
        <taxon>Streptophyta</taxon>
        <taxon>Embryophyta</taxon>
        <taxon>Tracheophyta</taxon>
        <taxon>Spermatophyta</taxon>
        <taxon>Magnoliopsida</taxon>
        <taxon>eudicotyledons</taxon>
        <taxon>Gunneridae</taxon>
        <taxon>Pentapetalae</taxon>
        <taxon>rosids</taxon>
        <taxon>fabids</taxon>
        <taxon>Fabales</taxon>
        <taxon>Fabaceae</taxon>
        <taxon>Papilionoideae</taxon>
        <taxon>50 kb inversion clade</taxon>
        <taxon>genistoids sensu lato</taxon>
        <taxon>core genistoids</taxon>
        <taxon>Genisteae</taxon>
        <taxon>Lupinus</taxon>
    </lineage>
</organism>
<dbReference type="Pfam" id="PF07797">
    <property type="entry name" value="DUF1639"/>
    <property type="match status" value="1"/>
</dbReference>
<reference evidence="4" key="1">
    <citation type="journal article" date="2020" name="Nat. Commun.">
        <title>Genome sequence of the cluster root forming white lupin.</title>
        <authorList>
            <person name="Hufnagel B."/>
            <person name="Marques A."/>
            <person name="Soriano A."/>
            <person name="Marques L."/>
            <person name="Divol F."/>
            <person name="Doumas P."/>
            <person name="Sallet E."/>
            <person name="Mancinotti D."/>
            <person name="Carrere S."/>
            <person name="Marande W."/>
            <person name="Arribat S."/>
            <person name="Keller J."/>
            <person name="Huneau C."/>
            <person name="Blein T."/>
            <person name="Aime D."/>
            <person name="Laguerre M."/>
            <person name="Taylor J."/>
            <person name="Schubert V."/>
            <person name="Nelson M."/>
            <person name="Geu-Flores F."/>
            <person name="Crespi M."/>
            <person name="Gallardo-Guerrero K."/>
            <person name="Delaux P.-M."/>
            <person name="Salse J."/>
            <person name="Berges H."/>
            <person name="Guyot R."/>
            <person name="Gouzy J."/>
            <person name="Peret B."/>
        </authorList>
    </citation>
    <scope>NUCLEOTIDE SEQUENCE [LARGE SCALE GENOMIC DNA]</scope>
    <source>
        <strain evidence="4">cv. Amiga</strain>
    </source>
</reference>
<dbReference type="OrthoDB" id="769821at2759"/>
<gene>
    <name evidence="3" type="ORF">Lalb_Chr13g0290451</name>
</gene>
<comment type="caution">
    <text evidence="3">The sequence shown here is derived from an EMBL/GenBank/DDBJ whole genome shotgun (WGS) entry which is preliminary data.</text>
</comment>
<name>A0A6A4PGY4_LUPAL</name>
<proteinExistence type="predicted"/>
<dbReference type="AlphaFoldDB" id="A0A6A4PGY4"/>
<feature type="region of interest" description="Disordered" evidence="1">
    <location>
        <begin position="28"/>
        <end position="47"/>
    </location>
</feature>
<evidence type="ECO:0000313" key="3">
    <source>
        <dbReference type="EMBL" id="KAE9600769.1"/>
    </source>
</evidence>